<dbReference type="OrthoDB" id="9785695at2"/>
<keyword evidence="6" id="KW-0889">Transcription antitermination</keyword>
<accession>Q1N357</accession>
<keyword evidence="11" id="KW-1185">Reference proteome</keyword>
<dbReference type="Gene3D" id="3.30.540.10">
    <property type="entry name" value="Fructose-1,6-Bisphosphatase, subunit A, domain 1"/>
    <property type="match status" value="1"/>
</dbReference>
<dbReference type="RefSeq" id="WP_007018523.1">
    <property type="nucleotide sequence ID" value="NZ_CH724117.1"/>
</dbReference>
<keyword evidence="5 9" id="KW-0378">Hydrolase</keyword>
<dbReference type="CDD" id="cd01639">
    <property type="entry name" value="IMPase"/>
    <property type="match status" value="1"/>
</dbReference>
<evidence type="ECO:0000256" key="5">
    <source>
        <dbReference type="ARBA" id="ARBA00022801"/>
    </source>
</evidence>
<feature type="binding site" evidence="8">
    <location>
        <position position="88"/>
    </location>
    <ligand>
        <name>Mg(2+)</name>
        <dbReference type="ChEBI" id="CHEBI:18420"/>
        <label>1</label>
        <note>catalytic</note>
    </ligand>
</feature>
<dbReference type="STRING" id="207949.RED65_13657"/>
<dbReference type="InterPro" id="IPR033942">
    <property type="entry name" value="IMPase"/>
</dbReference>
<dbReference type="EC" id="3.1.3.25" evidence="9"/>
<comment type="caution">
    <text evidence="10">The sequence shown here is derived from an EMBL/GenBank/DDBJ whole genome shotgun (WGS) entry which is preliminary data.</text>
</comment>
<dbReference type="GO" id="GO:0008934">
    <property type="term" value="F:inositol monophosphate 1-phosphatase activity"/>
    <property type="evidence" value="ECO:0007669"/>
    <property type="project" value="InterPro"/>
</dbReference>
<feature type="binding site" evidence="8">
    <location>
        <position position="68"/>
    </location>
    <ligand>
        <name>Mg(2+)</name>
        <dbReference type="ChEBI" id="CHEBI:18420"/>
        <label>1</label>
        <note>catalytic</note>
    </ligand>
</feature>
<gene>
    <name evidence="10" type="ORF">RED65_13657</name>
</gene>
<protein>
    <recommendedName>
        <fullName evidence="9">Inositol-1-monophosphatase</fullName>
        <ecNumber evidence="9">3.1.3.25</ecNumber>
    </recommendedName>
</protein>
<dbReference type="InterPro" id="IPR000760">
    <property type="entry name" value="Inositol_monophosphatase-like"/>
</dbReference>
<dbReference type="GO" id="GO:0046872">
    <property type="term" value="F:metal ion binding"/>
    <property type="evidence" value="ECO:0007669"/>
    <property type="project" value="UniProtKB-KW"/>
</dbReference>
<dbReference type="Gene3D" id="3.40.190.80">
    <property type="match status" value="1"/>
</dbReference>
<keyword evidence="6" id="KW-0805">Transcription regulation</keyword>
<evidence type="ECO:0000256" key="3">
    <source>
        <dbReference type="ARBA" id="ARBA00009759"/>
    </source>
</evidence>
<evidence type="ECO:0000256" key="1">
    <source>
        <dbReference type="ARBA" id="ARBA00001033"/>
    </source>
</evidence>
<feature type="binding site" evidence="8">
    <location>
        <position position="215"/>
    </location>
    <ligand>
        <name>Mg(2+)</name>
        <dbReference type="ChEBI" id="CHEBI:18420"/>
        <label>1</label>
        <note>catalytic</note>
    </ligand>
</feature>
<sequence>MHSITSTLEFAQQTAREAGELIKRLRQSELRTDFKKGIELVTNADTEADRFIRQCIEREYPDHQILAEESNPDLDSIEFDGRCVWVVDPIDGTVNYAHNHAQVAVSIALIIDGNIEIGVVYNPFTDELFHAQKSKGAFLNNRPISASDKQDLERAIIATGFPYNKQAQLPILINRLHKVLQHVADVRRLGSAALDICWVACGRLDAYYESVSLWDCAAGLLIASEAGVQCGHFIKPESTQYAHLESKHLLLSNHQLYPAIEEILRNT</sequence>
<dbReference type="SUPFAM" id="SSF56655">
    <property type="entry name" value="Carbohydrate phosphatase"/>
    <property type="match status" value="1"/>
</dbReference>
<dbReference type="EMBL" id="AAQH01000005">
    <property type="protein sequence ID" value="EAT12734.1"/>
    <property type="molecule type" value="Genomic_DNA"/>
</dbReference>
<dbReference type="Pfam" id="PF00459">
    <property type="entry name" value="Inositol_P"/>
    <property type="match status" value="1"/>
</dbReference>
<evidence type="ECO:0000256" key="4">
    <source>
        <dbReference type="ARBA" id="ARBA00022723"/>
    </source>
</evidence>
<feature type="binding site" evidence="8">
    <location>
        <position position="91"/>
    </location>
    <ligand>
        <name>Mg(2+)</name>
        <dbReference type="ChEBI" id="CHEBI:18420"/>
        <label>1</label>
        <note>catalytic</note>
    </ligand>
</feature>
<keyword evidence="7 8" id="KW-0460">Magnesium</keyword>
<name>Q1N357_9GAMM</name>
<evidence type="ECO:0000256" key="7">
    <source>
        <dbReference type="ARBA" id="ARBA00022842"/>
    </source>
</evidence>
<dbReference type="GO" id="GO:0006020">
    <property type="term" value="P:inositol metabolic process"/>
    <property type="evidence" value="ECO:0007669"/>
    <property type="project" value="TreeGrafter"/>
</dbReference>
<evidence type="ECO:0000313" key="10">
    <source>
        <dbReference type="EMBL" id="EAT12734.1"/>
    </source>
</evidence>
<proteinExistence type="inferred from homology"/>
<dbReference type="GO" id="GO:0031564">
    <property type="term" value="P:transcription antitermination"/>
    <property type="evidence" value="ECO:0007669"/>
    <property type="project" value="UniProtKB-KW"/>
</dbReference>
<evidence type="ECO:0000256" key="8">
    <source>
        <dbReference type="PIRSR" id="PIRSR600760-2"/>
    </source>
</evidence>
<comment type="catalytic activity">
    <reaction evidence="1 9">
        <text>a myo-inositol phosphate + H2O = myo-inositol + phosphate</text>
        <dbReference type="Rhea" id="RHEA:24056"/>
        <dbReference type="ChEBI" id="CHEBI:15377"/>
        <dbReference type="ChEBI" id="CHEBI:17268"/>
        <dbReference type="ChEBI" id="CHEBI:43474"/>
        <dbReference type="ChEBI" id="CHEBI:84139"/>
        <dbReference type="EC" id="3.1.3.25"/>
    </reaction>
</comment>
<comment type="cofactor">
    <cofactor evidence="2 8 9">
        <name>Mg(2+)</name>
        <dbReference type="ChEBI" id="CHEBI:18420"/>
    </cofactor>
</comment>
<keyword evidence="6" id="KW-0804">Transcription</keyword>
<keyword evidence="4 8" id="KW-0479">Metal-binding</keyword>
<dbReference type="PROSITE" id="PS00629">
    <property type="entry name" value="IMP_1"/>
    <property type="match status" value="1"/>
</dbReference>
<comment type="similarity">
    <text evidence="3 9">Belongs to the inositol monophosphatase superfamily.</text>
</comment>
<dbReference type="GO" id="GO:0007165">
    <property type="term" value="P:signal transduction"/>
    <property type="evidence" value="ECO:0007669"/>
    <property type="project" value="TreeGrafter"/>
</dbReference>
<dbReference type="InterPro" id="IPR020583">
    <property type="entry name" value="Inositol_monoP_metal-BS"/>
</dbReference>
<dbReference type="PANTHER" id="PTHR20854:SF4">
    <property type="entry name" value="INOSITOL-1-MONOPHOSPHATASE-RELATED"/>
    <property type="match status" value="1"/>
</dbReference>
<evidence type="ECO:0000256" key="6">
    <source>
        <dbReference type="ARBA" id="ARBA00022814"/>
    </source>
</evidence>
<reference evidence="10 11" key="1">
    <citation type="submission" date="2006-03" db="EMBL/GenBank/DDBJ databases">
        <authorList>
            <person name="Pinhassi J."/>
            <person name="Pedros-Alio C."/>
            <person name="Ferriera S."/>
            <person name="Johnson J."/>
            <person name="Kravitz S."/>
            <person name="Halpern A."/>
            <person name="Remington K."/>
            <person name="Beeson K."/>
            <person name="Tran B."/>
            <person name="Rogers Y.-H."/>
            <person name="Friedman R."/>
            <person name="Venter J.C."/>
        </authorList>
    </citation>
    <scope>NUCLEOTIDE SEQUENCE [LARGE SCALE GENOMIC DNA]</scope>
    <source>
        <strain evidence="10 11">RED65</strain>
    </source>
</reference>
<dbReference type="FunFam" id="3.30.540.10:FF:000003">
    <property type="entry name" value="Inositol-1-monophosphatase"/>
    <property type="match status" value="1"/>
</dbReference>
<dbReference type="Proteomes" id="UP000004263">
    <property type="component" value="Unassembled WGS sequence"/>
</dbReference>
<dbReference type="HOGENOM" id="CLU_044118_0_0_6"/>
<evidence type="ECO:0000256" key="2">
    <source>
        <dbReference type="ARBA" id="ARBA00001946"/>
    </source>
</evidence>
<dbReference type="PANTHER" id="PTHR20854">
    <property type="entry name" value="INOSITOL MONOPHOSPHATASE"/>
    <property type="match status" value="1"/>
</dbReference>
<organism evidence="10 11">
    <name type="scientific">Bermanella marisrubri</name>
    <dbReference type="NCBI Taxonomy" id="207949"/>
    <lineage>
        <taxon>Bacteria</taxon>
        <taxon>Pseudomonadati</taxon>
        <taxon>Pseudomonadota</taxon>
        <taxon>Gammaproteobacteria</taxon>
        <taxon>Oceanospirillales</taxon>
        <taxon>Oceanospirillaceae</taxon>
        <taxon>Bermanella</taxon>
    </lineage>
</organism>
<evidence type="ECO:0000313" key="11">
    <source>
        <dbReference type="Proteomes" id="UP000004263"/>
    </source>
</evidence>
<dbReference type="AlphaFoldDB" id="Q1N357"/>
<dbReference type="PRINTS" id="PR00377">
    <property type="entry name" value="IMPHPHTASES"/>
</dbReference>
<feature type="binding site" evidence="8">
    <location>
        <position position="90"/>
    </location>
    <ligand>
        <name>Mg(2+)</name>
        <dbReference type="ChEBI" id="CHEBI:18420"/>
        <label>2</label>
    </ligand>
</feature>
<evidence type="ECO:0000256" key="9">
    <source>
        <dbReference type="RuleBase" id="RU364068"/>
    </source>
</evidence>
<dbReference type="PRINTS" id="PR01959">
    <property type="entry name" value="SBIMPHPHTASE"/>
</dbReference>
<dbReference type="InterPro" id="IPR022337">
    <property type="entry name" value="Inositol_monophosphatase_SuhB"/>
</dbReference>